<dbReference type="EMBL" id="LBZV01000003">
    <property type="protein sequence ID" value="KKR78122.1"/>
    <property type="molecule type" value="Genomic_DNA"/>
</dbReference>
<comment type="caution">
    <text evidence="1">The sequence shown here is derived from an EMBL/GenBank/DDBJ whole genome shotgun (WGS) entry which is preliminary data.</text>
</comment>
<evidence type="ECO:0000313" key="2">
    <source>
        <dbReference type="Proteomes" id="UP000034292"/>
    </source>
</evidence>
<sequence length="159" mass="18294">MPTTERPIPTQTPLSRRAEVSRNLSRLAEVSNIHNVSKWWNQHIGTKFEEDIDSWIVHRFTVIDAKSNWANDATTLVDESQDEDAILKAFRVARGRHLVSRLVMQKLVHEAKKYVRRKKISEDIAMDYVRDRATADGGIFDILGVTSKRKQEQLLELAA</sequence>
<evidence type="ECO:0000313" key="1">
    <source>
        <dbReference type="EMBL" id="KKR78122.1"/>
    </source>
</evidence>
<reference evidence="1 2" key="1">
    <citation type="journal article" date="2015" name="Nature">
        <title>rRNA introns, odd ribosomes, and small enigmatic genomes across a large radiation of phyla.</title>
        <authorList>
            <person name="Brown C.T."/>
            <person name="Hug L.A."/>
            <person name="Thomas B.C."/>
            <person name="Sharon I."/>
            <person name="Castelle C.J."/>
            <person name="Singh A."/>
            <person name="Wilkins M.J."/>
            <person name="Williams K.H."/>
            <person name="Banfield J.F."/>
        </authorList>
    </citation>
    <scope>NUCLEOTIDE SEQUENCE [LARGE SCALE GENOMIC DNA]</scope>
</reference>
<organism evidence="1 2">
    <name type="scientific">Candidatus Curtissbacteria bacterium GW2011_GWA1_40_9</name>
    <dbReference type="NCBI Taxonomy" id="1618408"/>
    <lineage>
        <taxon>Bacteria</taxon>
        <taxon>Candidatus Curtissiibacteriota</taxon>
    </lineage>
</organism>
<gene>
    <name evidence="1" type="ORF">UU23_C0003G0020</name>
</gene>
<proteinExistence type="predicted"/>
<protein>
    <submittedName>
        <fullName evidence="1">Uncharacterized protein</fullName>
    </submittedName>
</protein>
<dbReference type="AlphaFoldDB" id="A0A0G0WRY5"/>
<dbReference type="Proteomes" id="UP000034292">
    <property type="component" value="Unassembled WGS sequence"/>
</dbReference>
<dbReference type="STRING" id="1618408.UU23_C0003G0020"/>
<accession>A0A0G0WRY5</accession>
<name>A0A0G0WRY5_9BACT</name>